<dbReference type="AlphaFoldDB" id="A0A0H2RU86"/>
<dbReference type="InterPro" id="IPR010829">
    <property type="entry name" value="Cerato-platanin"/>
</dbReference>
<dbReference type="InterPro" id="IPR036908">
    <property type="entry name" value="RlpA-like_sf"/>
</dbReference>
<dbReference type="EMBL" id="KQ085934">
    <property type="protein sequence ID" value="KLO15152.1"/>
    <property type="molecule type" value="Genomic_DNA"/>
</dbReference>
<gene>
    <name evidence="5" type="ORF">SCHPADRAFT_282367</name>
</gene>
<evidence type="ECO:0000256" key="3">
    <source>
        <dbReference type="ARBA" id="ARBA00022525"/>
    </source>
</evidence>
<dbReference type="Pfam" id="PF07249">
    <property type="entry name" value="Cerato-platanin"/>
    <property type="match status" value="1"/>
</dbReference>
<evidence type="ECO:0000256" key="1">
    <source>
        <dbReference type="ARBA" id="ARBA00004613"/>
    </source>
</evidence>
<accession>A0A0H2RU86</accession>
<dbReference type="InParanoid" id="A0A0H2RU86"/>
<evidence type="ECO:0000256" key="4">
    <source>
        <dbReference type="SAM" id="SignalP"/>
    </source>
</evidence>
<dbReference type="CDD" id="cd22778">
    <property type="entry name" value="DPBB_CEPL-like"/>
    <property type="match status" value="1"/>
</dbReference>
<evidence type="ECO:0008006" key="7">
    <source>
        <dbReference type="Google" id="ProtNLM"/>
    </source>
</evidence>
<comment type="subcellular location">
    <subcellularLocation>
        <location evidence="1">Secreted</location>
    </subcellularLocation>
</comment>
<feature type="chain" id="PRO_5005201773" description="Cerato-platanin" evidence="4">
    <location>
        <begin position="19"/>
        <end position="135"/>
    </location>
</feature>
<evidence type="ECO:0000313" key="6">
    <source>
        <dbReference type="Proteomes" id="UP000053477"/>
    </source>
</evidence>
<feature type="signal peptide" evidence="4">
    <location>
        <begin position="1"/>
        <end position="18"/>
    </location>
</feature>
<dbReference type="GO" id="GO:0005576">
    <property type="term" value="C:extracellular region"/>
    <property type="evidence" value="ECO:0007669"/>
    <property type="project" value="UniProtKB-SubCell"/>
</dbReference>
<evidence type="ECO:0000313" key="5">
    <source>
        <dbReference type="EMBL" id="KLO15152.1"/>
    </source>
</evidence>
<dbReference type="OrthoDB" id="4898945at2759"/>
<keyword evidence="6" id="KW-1185">Reference proteome</keyword>
<comment type="similarity">
    <text evidence="2">Belongs to the cerato-platanin family.</text>
</comment>
<dbReference type="SUPFAM" id="SSF50685">
    <property type="entry name" value="Barwin-like endoglucanases"/>
    <property type="match status" value="1"/>
</dbReference>
<keyword evidence="4" id="KW-0732">Signal</keyword>
<reference evidence="5 6" key="1">
    <citation type="submission" date="2015-04" db="EMBL/GenBank/DDBJ databases">
        <title>Complete genome sequence of Schizopora paradoxa KUC8140, a cosmopolitan wood degrader in East Asia.</title>
        <authorList>
            <consortium name="DOE Joint Genome Institute"/>
            <person name="Min B."/>
            <person name="Park H."/>
            <person name="Jang Y."/>
            <person name="Kim J.-J."/>
            <person name="Kim K.H."/>
            <person name="Pangilinan J."/>
            <person name="Lipzen A."/>
            <person name="Riley R."/>
            <person name="Grigoriev I.V."/>
            <person name="Spatafora J.W."/>
            <person name="Choi I.-G."/>
        </authorList>
    </citation>
    <scope>NUCLEOTIDE SEQUENCE [LARGE SCALE GENOMIC DNA]</scope>
    <source>
        <strain evidence="5 6">KUC8140</strain>
    </source>
</reference>
<keyword evidence="3" id="KW-0964">Secreted</keyword>
<dbReference type="Gene3D" id="2.40.40.10">
    <property type="entry name" value="RlpA-like domain"/>
    <property type="match status" value="1"/>
</dbReference>
<dbReference type="Proteomes" id="UP000053477">
    <property type="component" value="Unassembled WGS sequence"/>
</dbReference>
<sequence>MKLLVTLSMLTLAGFCLAQNTTGVVSDTRYDQKDLSLGQVDCTILESDGFITLGGAPAFPFIGGVPAITLGDDPLCGTCWELNFEGTVVNIFAVDAGIGHVFHITTEAMTALTGNSTVQSVTATFRQVSSSVCPS</sequence>
<proteinExistence type="inferred from homology"/>
<name>A0A0H2RU86_9AGAM</name>
<protein>
    <recommendedName>
        <fullName evidence="7">Cerato-platanin</fullName>
    </recommendedName>
</protein>
<organism evidence="5 6">
    <name type="scientific">Schizopora paradoxa</name>
    <dbReference type="NCBI Taxonomy" id="27342"/>
    <lineage>
        <taxon>Eukaryota</taxon>
        <taxon>Fungi</taxon>
        <taxon>Dikarya</taxon>
        <taxon>Basidiomycota</taxon>
        <taxon>Agaricomycotina</taxon>
        <taxon>Agaricomycetes</taxon>
        <taxon>Hymenochaetales</taxon>
        <taxon>Schizoporaceae</taxon>
        <taxon>Schizopora</taxon>
    </lineage>
</organism>
<evidence type="ECO:0000256" key="2">
    <source>
        <dbReference type="ARBA" id="ARBA00010421"/>
    </source>
</evidence>